<comment type="cofactor">
    <cofactor evidence="1">
        <name>[4Fe-4S] cluster</name>
        <dbReference type="ChEBI" id="CHEBI:49883"/>
    </cofactor>
</comment>
<evidence type="ECO:0000256" key="6">
    <source>
        <dbReference type="ARBA" id="ARBA00023004"/>
    </source>
</evidence>
<keyword evidence="11" id="KW-1185">Reference proteome</keyword>
<keyword evidence="3 10" id="KW-0808">Transferase</keyword>
<dbReference type="InterPro" id="IPR006638">
    <property type="entry name" value="Elp3/MiaA/NifB-like_rSAM"/>
</dbReference>
<dbReference type="GO" id="GO:0035598">
    <property type="term" value="F:tRNA (N(6)-L-threonylcarbamoyladenosine(37)-C(2))-methylthiotransferase activity"/>
    <property type="evidence" value="ECO:0007669"/>
    <property type="project" value="TreeGrafter"/>
</dbReference>
<reference evidence="10 11" key="1">
    <citation type="submission" date="2017-02" db="EMBL/GenBank/DDBJ databases">
        <authorList>
            <person name="Peterson S.W."/>
        </authorList>
    </citation>
    <scope>NUCLEOTIDE SEQUENCE [LARGE SCALE GENOMIC DNA]</scope>
    <source>
        <strain evidence="10 11">DSM 16080</strain>
    </source>
</reference>
<evidence type="ECO:0000259" key="9">
    <source>
        <dbReference type="PROSITE" id="PS51918"/>
    </source>
</evidence>
<dbReference type="Pfam" id="PF04055">
    <property type="entry name" value="Radical_SAM"/>
    <property type="match status" value="1"/>
</dbReference>
<dbReference type="NCBIfam" id="TIGR00089">
    <property type="entry name" value="MiaB/RimO family radical SAM methylthiotransferase"/>
    <property type="match status" value="1"/>
</dbReference>
<dbReference type="InterPro" id="IPR038135">
    <property type="entry name" value="Methylthiotransferase_N_sf"/>
</dbReference>
<dbReference type="PANTHER" id="PTHR11918:SF45">
    <property type="entry name" value="THREONYLCARBAMOYLADENOSINE TRNA METHYLTHIOTRANSFERASE"/>
    <property type="match status" value="1"/>
</dbReference>
<sequence length="445" mass="49678">MKRSLDIDFNCAGEDVPLSQCGEGRLYTTTLGCKINQYETQAIVEAWEAEGWSRAETPGEADAVLVNSCAVTAKAVADLRKAVRRLHRENPEARIVITGCAAQVMAKELSELPGVARVVPQERKAELLRPHTDRFSVTDYPRARPVVMVQDGCSHGCTYCIVPLTRGPSRSRPVEWILDEAEALLERGFQELILSGVNLRQFGRDLPPDSSGRTPDFWDLLQLLEQRLERFAGRARLRLSSVEPGQLGEKALDVLGGSRLIAPHLHLSLQAGDPEVLRRMGRGHYRPEQAEAFLQRLKQYWPLFGLGADLLTGFPGETREQFENTLAFCERLPLTYAHVFPYSPRPGTAAASMEDKVPSSEKKERAALLRELAERKRAEFLERICLLDRVDVLVQDDQGHGVCQYYASCRVQGEACDEGGAERTRRLVAGRPVGLERNIVLVRPT</sequence>
<dbReference type="EMBL" id="FUYC01000002">
    <property type="protein sequence ID" value="SKA74534.1"/>
    <property type="molecule type" value="Genomic_DNA"/>
</dbReference>
<dbReference type="Gene3D" id="3.40.50.12160">
    <property type="entry name" value="Methylthiotransferase, N-terminal domain"/>
    <property type="match status" value="1"/>
</dbReference>
<dbReference type="SFLD" id="SFLDS00029">
    <property type="entry name" value="Radical_SAM"/>
    <property type="match status" value="1"/>
</dbReference>
<dbReference type="SMART" id="SM00729">
    <property type="entry name" value="Elp3"/>
    <property type="match status" value="1"/>
</dbReference>
<evidence type="ECO:0000256" key="4">
    <source>
        <dbReference type="ARBA" id="ARBA00022691"/>
    </source>
</evidence>
<evidence type="ECO:0000256" key="2">
    <source>
        <dbReference type="ARBA" id="ARBA00022485"/>
    </source>
</evidence>
<dbReference type="InterPro" id="IPR020612">
    <property type="entry name" value="Methylthiotransferase_CS"/>
</dbReference>
<dbReference type="InterPro" id="IPR013848">
    <property type="entry name" value="Methylthiotransferase_N"/>
</dbReference>
<evidence type="ECO:0000256" key="7">
    <source>
        <dbReference type="ARBA" id="ARBA00023014"/>
    </source>
</evidence>
<dbReference type="InterPro" id="IPR007197">
    <property type="entry name" value="rSAM"/>
</dbReference>
<dbReference type="OrthoDB" id="9805215at2"/>
<keyword evidence="5" id="KW-0479">Metal-binding</keyword>
<dbReference type="Pfam" id="PF00919">
    <property type="entry name" value="UPF0004"/>
    <property type="match status" value="1"/>
</dbReference>
<feature type="domain" description="Radical SAM core" evidence="9">
    <location>
        <begin position="139"/>
        <end position="379"/>
    </location>
</feature>
<dbReference type="STRING" id="1121449.SAMN02745704_00689"/>
<evidence type="ECO:0000256" key="1">
    <source>
        <dbReference type="ARBA" id="ARBA00001966"/>
    </source>
</evidence>
<dbReference type="InterPro" id="IPR023404">
    <property type="entry name" value="rSAM_horseshoe"/>
</dbReference>
<feature type="domain" description="MTTase N-terminal" evidence="8">
    <location>
        <begin position="24"/>
        <end position="133"/>
    </location>
</feature>
<dbReference type="PROSITE" id="PS01278">
    <property type="entry name" value="MTTASE_RADICAL"/>
    <property type="match status" value="1"/>
</dbReference>
<dbReference type="InterPro" id="IPR058240">
    <property type="entry name" value="rSAM_sf"/>
</dbReference>
<evidence type="ECO:0000256" key="5">
    <source>
        <dbReference type="ARBA" id="ARBA00022723"/>
    </source>
</evidence>
<dbReference type="SFLD" id="SFLDG01082">
    <property type="entry name" value="B12-binding_domain_containing"/>
    <property type="match status" value="1"/>
</dbReference>
<dbReference type="GO" id="GO:0051539">
    <property type="term" value="F:4 iron, 4 sulfur cluster binding"/>
    <property type="evidence" value="ECO:0007669"/>
    <property type="project" value="UniProtKB-KW"/>
</dbReference>
<dbReference type="RefSeq" id="WP_078716252.1">
    <property type="nucleotide sequence ID" value="NZ_FUYC01000002.1"/>
</dbReference>
<name>A0A1T4WB38_9BACT</name>
<keyword evidence="2" id="KW-0004">4Fe-4S</keyword>
<protein>
    <submittedName>
        <fullName evidence="10">Radical SAM methylthiotransferase, MiaB/RimO family</fullName>
    </submittedName>
</protein>
<evidence type="ECO:0000313" key="10">
    <source>
        <dbReference type="EMBL" id="SKA74534.1"/>
    </source>
</evidence>
<accession>A0A1T4WB38</accession>
<organism evidence="10 11">
    <name type="scientific">Paucidesulfovibrio gracilis DSM 16080</name>
    <dbReference type="NCBI Taxonomy" id="1121449"/>
    <lineage>
        <taxon>Bacteria</taxon>
        <taxon>Pseudomonadati</taxon>
        <taxon>Thermodesulfobacteriota</taxon>
        <taxon>Desulfovibrionia</taxon>
        <taxon>Desulfovibrionales</taxon>
        <taxon>Desulfovibrionaceae</taxon>
        <taxon>Paucidesulfovibrio</taxon>
    </lineage>
</organism>
<evidence type="ECO:0000313" key="11">
    <source>
        <dbReference type="Proteomes" id="UP000190027"/>
    </source>
</evidence>
<dbReference type="SUPFAM" id="SSF102114">
    <property type="entry name" value="Radical SAM enzymes"/>
    <property type="match status" value="1"/>
</dbReference>
<dbReference type="PANTHER" id="PTHR11918">
    <property type="entry name" value="RADICAL SAM PROTEINS"/>
    <property type="match status" value="1"/>
</dbReference>
<keyword evidence="6" id="KW-0408">Iron</keyword>
<evidence type="ECO:0000259" key="8">
    <source>
        <dbReference type="PROSITE" id="PS51449"/>
    </source>
</evidence>
<dbReference type="AlphaFoldDB" id="A0A1T4WB38"/>
<proteinExistence type="predicted"/>
<dbReference type="PROSITE" id="PS51918">
    <property type="entry name" value="RADICAL_SAM"/>
    <property type="match status" value="1"/>
</dbReference>
<dbReference type="Gene3D" id="3.80.30.20">
    <property type="entry name" value="tm_1862 like domain"/>
    <property type="match status" value="1"/>
</dbReference>
<dbReference type="PROSITE" id="PS51449">
    <property type="entry name" value="MTTASE_N"/>
    <property type="match status" value="1"/>
</dbReference>
<dbReference type="CDD" id="cd01335">
    <property type="entry name" value="Radical_SAM"/>
    <property type="match status" value="1"/>
</dbReference>
<dbReference type="GO" id="GO:0046872">
    <property type="term" value="F:metal ion binding"/>
    <property type="evidence" value="ECO:0007669"/>
    <property type="project" value="UniProtKB-KW"/>
</dbReference>
<dbReference type="Proteomes" id="UP000190027">
    <property type="component" value="Unassembled WGS sequence"/>
</dbReference>
<keyword evidence="4" id="KW-0949">S-adenosyl-L-methionine</keyword>
<keyword evidence="7" id="KW-0411">Iron-sulfur</keyword>
<gene>
    <name evidence="10" type="ORF">SAMN02745704_00689</name>
</gene>
<evidence type="ECO:0000256" key="3">
    <source>
        <dbReference type="ARBA" id="ARBA00022679"/>
    </source>
</evidence>
<dbReference type="InterPro" id="IPR005839">
    <property type="entry name" value="Methylthiotransferase"/>
</dbReference>